<dbReference type="HOGENOM" id="CLU_923774_0_0_9"/>
<evidence type="ECO:0000313" key="2">
    <source>
        <dbReference type="EMBL" id="AEE97647.1"/>
    </source>
</evidence>
<dbReference type="RefSeq" id="WP_013782073.1">
    <property type="nucleotide sequence ID" value="NC_015520.1"/>
</dbReference>
<dbReference type="STRING" id="697281.Mahau_2489"/>
<proteinExistence type="predicted"/>
<keyword evidence="3" id="KW-1185">Reference proteome</keyword>
<reference evidence="3" key="1">
    <citation type="submission" date="2010-11" db="EMBL/GenBank/DDBJ databases">
        <title>The complete genome of Mahella australiensis DSM 15567.</title>
        <authorList>
            <consortium name="US DOE Joint Genome Institute (JGI-PGF)"/>
            <person name="Lucas S."/>
            <person name="Copeland A."/>
            <person name="Lapidus A."/>
            <person name="Bruce D."/>
            <person name="Goodwin L."/>
            <person name="Pitluck S."/>
            <person name="Kyrpides N."/>
            <person name="Mavromatis K."/>
            <person name="Pagani I."/>
            <person name="Ivanova N."/>
            <person name="Teshima H."/>
            <person name="Brettin T."/>
            <person name="Detter J.C."/>
            <person name="Han C."/>
            <person name="Tapia R."/>
            <person name="Land M."/>
            <person name="Hauser L."/>
            <person name="Markowitz V."/>
            <person name="Cheng J.-F."/>
            <person name="Hugenholtz P."/>
            <person name="Woyke T."/>
            <person name="Wu D."/>
            <person name="Spring S."/>
            <person name="Pukall R."/>
            <person name="Steenblock K."/>
            <person name="Schneider S."/>
            <person name="Klenk H.-P."/>
            <person name="Eisen J.A."/>
        </authorList>
    </citation>
    <scope>NUCLEOTIDE SEQUENCE [LARGE SCALE GENOMIC DNA]</scope>
    <source>
        <strain evidence="3">DSM 15567 / CIP 107919 / 50-1 BON</strain>
    </source>
</reference>
<organism evidence="2 3">
    <name type="scientific">Mahella australiensis (strain DSM 15567 / CIP 107919 / 50-1 BON)</name>
    <dbReference type="NCBI Taxonomy" id="697281"/>
    <lineage>
        <taxon>Bacteria</taxon>
        <taxon>Bacillati</taxon>
        <taxon>Bacillota</taxon>
        <taxon>Clostridia</taxon>
        <taxon>Thermoanaerobacterales</taxon>
        <taxon>Thermoanaerobacterales Family IV. Incertae Sedis</taxon>
        <taxon>Mahella</taxon>
    </lineage>
</organism>
<evidence type="ECO:0000256" key="1">
    <source>
        <dbReference type="SAM" id="MobiDB-lite"/>
    </source>
</evidence>
<dbReference type="AlphaFoldDB" id="F3ZXG6"/>
<reference evidence="2 3" key="2">
    <citation type="journal article" date="2011" name="Stand. Genomic Sci.">
        <title>Complete genome sequence of Mahella australiensis type strain (50-1 BON).</title>
        <authorList>
            <person name="Sikorski J."/>
            <person name="Teshima H."/>
            <person name="Nolan M."/>
            <person name="Lucas S."/>
            <person name="Hammon N."/>
            <person name="Deshpande S."/>
            <person name="Cheng J.F."/>
            <person name="Pitluck S."/>
            <person name="Liolios K."/>
            <person name="Pagani I."/>
            <person name="Ivanova N."/>
            <person name="Huntemann M."/>
            <person name="Mavromatis K."/>
            <person name="Ovchinikova G."/>
            <person name="Pati A."/>
            <person name="Tapia R."/>
            <person name="Han C."/>
            <person name="Goodwin L."/>
            <person name="Chen A."/>
            <person name="Palaniappan K."/>
            <person name="Land M."/>
            <person name="Hauser L."/>
            <person name="Ngatchou-Djao O.D."/>
            <person name="Rohde M."/>
            <person name="Pukall R."/>
            <person name="Spring S."/>
            <person name="Abt B."/>
            <person name="Goker M."/>
            <person name="Detter J.C."/>
            <person name="Woyke T."/>
            <person name="Bristow J."/>
            <person name="Markowitz V."/>
            <person name="Hugenholtz P."/>
            <person name="Eisen J.A."/>
            <person name="Kyrpides N.C."/>
            <person name="Klenk H.P."/>
            <person name="Lapidus A."/>
        </authorList>
    </citation>
    <scope>NUCLEOTIDE SEQUENCE [LARGE SCALE GENOMIC DNA]</scope>
    <source>
        <strain evidence="3">DSM 15567 / CIP 107919 / 50-1 BON</strain>
    </source>
</reference>
<feature type="region of interest" description="Disordered" evidence="1">
    <location>
        <begin position="171"/>
        <end position="223"/>
    </location>
</feature>
<dbReference type="eggNOG" id="ENOG50336S6">
    <property type="taxonomic scope" value="Bacteria"/>
</dbReference>
<evidence type="ECO:0000313" key="3">
    <source>
        <dbReference type="Proteomes" id="UP000008457"/>
    </source>
</evidence>
<name>F3ZXG6_MAHA5</name>
<protein>
    <submittedName>
        <fullName evidence="2">Uncharacterized protein</fullName>
    </submittedName>
</protein>
<dbReference type="EMBL" id="CP002360">
    <property type="protein sequence ID" value="AEE97647.1"/>
    <property type="molecule type" value="Genomic_DNA"/>
</dbReference>
<dbReference type="KEGG" id="mas:Mahau_2489"/>
<sequence>MSDFWVEKAAAEKAAAEEKVRQAYQCIPAEYHSFIVLLKQSVKLGKSAGGYQVSPDGKAIGMWQAQDGSVYVTISLPYMTVDGRIRWARDEHRKAEKALNINTEVLNGFVRATVQSELLGSATATAKIGANSGVDKTNPIENAETSAVGRALGFLGYGLIGTGVASADEVMSAGNEPDDKPPRPPKPGKPVPEEKPPHTAAEMAQERVPQAAAPTQNIIGPHWVKGTPVDMKNVQRKNGSPLLAVVLDTGESVIFPPDHLFIAEIDGYIGEEIEFLCRSINGHEFIEKGKGRIKVKGIEVA</sequence>
<dbReference type="OrthoDB" id="2080015at2"/>
<dbReference type="Proteomes" id="UP000008457">
    <property type="component" value="Chromosome"/>
</dbReference>
<gene>
    <name evidence="2" type="ordered locus">Mahau_2489</name>
</gene>
<accession>F3ZXG6</accession>